<dbReference type="RefSeq" id="WP_197088377.1">
    <property type="nucleotide sequence ID" value="NZ_CP046455.1"/>
</dbReference>
<feature type="compositionally biased region" description="Basic and acidic residues" evidence="1">
    <location>
        <begin position="241"/>
        <end position="250"/>
    </location>
</feature>
<dbReference type="KEGG" id="cok:COCCU_13785"/>
<evidence type="ECO:0000256" key="1">
    <source>
        <dbReference type="SAM" id="MobiDB-lite"/>
    </source>
</evidence>
<feature type="domain" description="Plasmid pRiA4b Orf3-like" evidence="2">
    <location>
        <begin position="4"/>
        <end position="135"/>
    </location>
</feature>
<dbReference type="EMBL" id="CP046455">
    <property type="protein sequence ID" value="QGU08647.1"/>
    <property type="molecule type" value="Genomic_DNA"/>
</dbReference>
<evidence type="ECO:0000313" key="3">
    <source>
        <dbReference type="EMBL" id="QGU08647.1"/>
    </source>
</evidence>
<dbReference type="Gene3D" id="3.10.290.30">
    <property type="entry name" value="MM3350-like"/>
    <property type="match status" value="1"/>
</dbReference>
<dbReference type="InterPro" id="IPR012912">
    <property type="entry name" value="Plasmid_pRiA4b_Orf3-like"/>
</dbReference>
<feature type="region of interest" description="Disordered" evidence="1">
    <location>
        <begin position="224"/>
        <end position="262"/>
    </location>
</feature>
<sequence length="487" mass="53502">MPSVTLHLALDGSEPMITRTVVLSSQITLVDLHEVICHAFEFSGQQPHSFLPTHPQSRTGFTLAEEEHRKLPDLLVDPYGSAEYHYGSEEAWAVTITSLGFPTERMLVPKLIDATGPDIVEGCGGVVIMAQMREAALRAISALEVDMEAADHISDHLPGLHPHQVLARLTYVDPATVASRVCFAILPGYVDGLGPVGTIHGDGTATDALANPADWPNAVLWPDPGDEDLAGMEGASSSIAEEGRDPHSLREQLPNGGGDADLLGPETIREIRDALKGFPDVTFAPGVTLPEDEGQLDLDSIPLISLEDAETITASVRWYLRFIGAGVTLTQAGYLKPALVQQVAERLEMKNYSFGKFNRESETITVLILREVLQHLGLLDLQGNKLSISELGEEYLDQPLHLAHHIALNLPVLYDPTEFQPMEDILHDWYRGNPRSGQYPECYADNYQFLLAMNVFPWEMGRYPIREAQTLTPAGKAFLGLILKLRR</sequence>
<organism evidence="3 4">
    <name type="scientific">Corynebacterium occultum</name>
    <dbReference type="NCBI Taxonomy" id="2675219"/>
    <lineage>
        <taxon>Bacteria</taxon>
        <taxon>Bacillati</taxon>
        <taxon>Actinomycetota</taxon>
        <taxon>Actinomycetes</taxon>
        <taxon>Mycobacteriales</taxon>
        <taxon>Corynebacteriaceae</taxon>
        <taxon>Corynebacterium</taxon>
    </lineage>
</organism>
<reference evidence="3 4" key="1">
    <citation type="submission" date="2019-11" db="EMBL/GenBank/DDBJ databases">
        <title>Complete genome sequence of Corynebacterium kalinowskii 1959, a novel Corynebacterium species isolated from soil of a small paddock in Vilsendorf, Germany.</title>
        <authorList>
            <person name="Schaffert L."/>
            <person name="Ruwe M."/>
            <person name="Milse J."/>
            <person name="Hanuschka K."/>
            <person name="Ortseifen V."/>
            <person name="Droste J."/>
            <person name="Brandt D."/>
            <person name="Schlueter L."/>
            <person name="Kutter Y."/>
            <person name="Vinke S."/>
            <person name="Viehoefer P."/>
            <person name="Jacob L."/>
            <person name="Luebke N.-C."/>
            <person name="Schulte-Berndt E."/>
            <person name="Hain C."/>
            <person name="Linder M."/>
            <person name="Schmidt P."/>
            <person name="Wollenschlaeger L."/>
            <person name="Luttermann T."/>
            <person name="Thieme E."/>
            <person name="Hassa J."/>
            <person name="Haak M."/>
            <person name="Wittchen M."/>
            <person name="Mentz A."/>
            <person name="Persicke M."/>
            <person name="Busche T."/>
            <person name="Ruckert C."/>
        </authorList>
    </citation>
    <scope>NUCLEOTIDE SEQUENCE [LARGE SCALE GENOMIC DNA]</scope>
    <source>
        <strain evidence="3 4">2039</strain>
    </source>
</reference>
<evidence type="ECO:0000259" key="2">
    <source>
        <dbReference type="Pfam" id="PF07929"/>
    </source>
</evidence>
<dbReference type="SUPFAM" id="SSF159941">
    <property type="entry name" value="MM3350-like"/>
    <property type="match status" value="1"/>
</dbReference>
<dbReference type="InterPro" id="IPR024047">
    <property type="entry name" value="MM3350-like_sf"/>
</dbReference>
<dbReference type="AlphaFoldDB" id="A0A6B8W9K1"/>
<accession>A0A6B8W9K1</accession>
<evidence type="ECO:0000313" key="4">
    <source>
        <dbReference type="Proteomes" id="UP000424462"/>
    </source>
</evidence>
<dbReference type="Proteomes" id="UP000424462">
    <property type="component" value="Chromosome"/>
</dbReference>
<proteinExistence type="predicted"/>
<name>A0A6B8W9K1_9CORY</name>
<keyword evidence="4" id="KW-1185">Reference proteome</keyword>
<protein>
    <submittedName>
        <fullName evidence="3">Plasmid pRiA4b ORF-3-like protein</fullName>
    </submittedName>
</protein>
<dbReference type="Pfam" id="PF07929">
    <property type="entry name" value="PRiA4_ORF3"/>
    <property type="match status" value="1"/>
</dbReference>
<gene>
    <name evidence="3" type="ORF">COCCU_13785</name>
</gene>